<proteinExistence type="predicted"/>
<organism evidence="2">
    <name type="scientific">Eutreptiella gymnastica</name>
    <dbReference type="NCBI Taxonomy" id="73025"/>
    <lineage>
        <taxon>Eukaryota</taxon>
        <taxon>Discoba</taxon>
        <taxon>Euglenozoa</taxon>
        <taxon>Euglenida</taxon>
        <taxon>Spirocuta</taxon>
        <taxon>Euglenophyceae</taxon>
        <taxon>Eutreptiales</taxon>
        <taxon>Eutreptiaceae</taxon>
        <taxon>Eutreptiella</taxon>
    </lineage>
</organism>
<evidence type="ECO:0000313" key="2">
    <source>
        <dbReference type="EMBL" id="CAE0813880.1"/>
    </source>
</evidence>
<accession>A0A7S4D2G0</accession>
<protein>
    <submittedName>
        <fullName evidence="2">Uncharacterized protein</fullName>
    </submittedName>
</protein>
<feature type="region of interest" description="Disordered" evidence="1">
    <location>
        <begin position="1"/>
        <end position="22"/>
    </location>
</feature>
<sequence>MSQAAPRQTAGTSASPSPKSVAGFELDVRGRCDPYVRAEGAGVGKHRTRPGPASLTNTAEAPQPFAASEPLIKRSAHTASQRVQQQRMDGRVPEPPCPVSHPPGLLLCPSTTARACVAQISCGQLACQGAVWHRYNAGNTPA</sequence>
<feature type="compositionally biased region" description="Polar residues" evidence="1">
    <location>
        <begin position="1"/>
        <end position="18"/>
    </location>
</feature>
<feature type="region of interest" description="Disordered" evidence="1">
    <location>
        <begin position="39"/>
        <end position="98"/>
    </location>
</feature>
<reference evidence="2" key="1">
    <citation type="submission" date="2021-01" db="EMBL/GenBank/DDBJ databases">
        <authorList>
            <person name="Corre E."/>
            <person name="Pelletier E."/>
            <person name="Niang G."/>
            <person name="Scheremetjew M."/>
            <person name="Finn R."/>
            <person name="Kale V."/>
            <person name="Holt S."/>
            <person name="Cochrane G."/>
            <person name="Meng A."/>
            <person name="Brown T."/>
            <person name="Cohen L."/>
        </authorList>
    </citation>
    <scope>NUCLEOTIDE SEQUENCE</scope>
    <source>
        <strain evidence="2">CCMP1594</strain>
    </source>
</reference>
<feature type="compositionally biased region" description="Polar residues" evidence="1">
    <location>
        <begin position="77"/>
        <end position="87"/>
    </location>
</feature>
<dbReference type="EMBL" id="HBJA01071209">
    <property type="protein sequence ID" value="CAE0813880.1"/>
    <property type="molecule type" value="Transcribed_RNA"/>
</dbReference>
<dbReference type="AlphaFoldDB" id="A0A7S4D2G0"/>
<evidence type="ECO:0000256" key="1">
    <source>
        <dbReference type="SAM" id="MobiDB-lite"/>
    </source>
</evidence>
<gene>
    <name evidence="2" type="ORF">EGYM00163_LOCUS25031</name>
</gene>
<name>A0A7S4D2G0_9EUGL</name>